<keyword evidence="4" id="KW-0812">Transmembrane</keyword>
<dbReference type="SMART" id="SM00283">
    <property type="entry name" value="MA"/>
    <property type="match status" value="1"/>
</dbReference>
<evidence type="ECO:0000259" key="6">
    <source>
        <dbReference type="PROSITE" id="PS50885"/>
    </source>
</evidence>
<dbReference type="PROSITE" id="PS50885">
    <property type="entry name" value="HAMP"/>
    <property type="match status" value="1"/>
</dbReference>
<gene>
    <name evidence="7" type="ORF">CLV74_1182</name>
</gene>
<dbReference type="Pfam" id="PF00015">
    <property type="entry name" value="MCPsignal"/>
    <property type="match status" value="1"/>
</dbReference>
<feature type="transmembrane region" description="Helical" evidence="4">
    <location>
        <begin position="187"/>
        <end position="210"/>
    </location>
</feature>
<dbReference type="GO" id="GO:0007165">
    <property type="term" value="P:signal transduction"/>
    <property type="evidence" value="ECO:0007669"/>
    <property type="project" value="UniProtKB-KW"/>
</dbReference>
<keyword evidence="8" id="KW-1185">Reference proteome</keyword>
<dbReference type="InterPro" id="IPR003660">
    <property type="entry name" value="HAMP_dom"/>
</dbReference>
<dbReference type="GO" id="GO:0004888">
    <property type="term" value="F:transmembrane signaling receptor activity"/>
    <property type="evidence" value="ECO:0007669"/>
    <property type="project" value="InterPro"/>
</dbReference>
<sequence>MRFTIKSKLILTFSFIFIMLGGVIGYSIQSFQRVTSEFAQIVHVEAKDLMFVKGIAEDELTIRSMVAEILIGLDEDDPARIPNLQKQIEADSAKLLDQINELADRMPGETKDVLQQIAALHTELVGLNKKSIAYELSGDGTNANLVFHSTAKIASAKIFQLVEQLVADFTDEMKVSVKQADIDKSDVVLYSLGAAGLVALFGVYAAFMIITSFNRAMRKALAQAKRVAQGDLRELSVFKRNDEIGDLLREQNEMVLRLRQTVGQVAEAARNVAAGANQMASTSEDLALGAVQQASSTERVSASVEQMASNISNSSENANTTETIARRSASSATESGRVVATAVNDMKRIAERILVVQEIARQTDLLALNAAVEAARAGEHGRGFAVVASEVRKLAESSQKAAAEISALSANTVESAVAAGKVLVDLVPDIERTSELVTEISVASRQLAQGSVEINRSIQELDVVTQGNGAASEEMSSAATQLSSQAQALADAVLFFKTTDATVAVDPNAIKHAQTAPKAAATAAKAAPQATAEIVKLPEGNLGGGKSGDFSFNLD</sequence>
<dbReference type="CDD" id="cd06225">
    <property type="entry name" value="HAMP"/>
    <property type="match status" value="1"/>
</dbReference>
<evidence type="ECO:0000256" key="4">
    <source>
        <dbReference type="SAM" id="Phobius"/>
    </source>
</evidence>
<dbReference type="OrthoDB" id="369026at2"/>
<dbReference type="AlphaFoldDB" id="A0A2T0WEA8"/>
<dbReference type="InterPro" id="IPR024478">
    <property type="entry name" value="HlyB_4HB_MCP"/>
</dbReference>
<protein>
    <submittedName>
        <fullName evidence="7">Methyl-accepting chemotaxis protein</fullName>
    </submittedName>
</protein>
<dbReference type="PANTHER" id="PTHR43531:SF11">
    <property type="entry name" value="METHYL-ACCEPTING CHEMOTAXIS PROTEIN 3"/>
    <property type="match status" value="1"/>
</dbReference>
<comment type="caution">
    <text evidence="7">The sequence shown here is derived from an EMBL/GenBank/DDBJ whole genome shotgun (WGS) entry which is preliminary data.</text>
</comment>
<feature type="domain" description="Methyl-accepting transducer" evidence="5">
    <location>
        <begin position="261"/>
        <end position="483"/>
    </location>
</feature>
<dbReference type="EMBL" id="PVTQ01000018">
    <property type="protein sequence ID" value="PRY85031.1"/>
    <property type="molecule type" value="Genomic_DNA"/>
</dbReference>
<evidence type="ECO:0000256" key="1">
    <source>
        <dbReference type="ARBA" id="ARBA00022500"/>
    </source>
</evidence>
<dbReference type="InterPro" id="IPR004089">
    <property type="entry name" value="MCPsignal_dom"/>
</dbReference>
<comment type="similarity">
    <text evidence="2">Belongs to the methyl-accepting chemotaxis (MCP) protein family.</text>
</comment>
<evidence type="ECO:0000256" key="2">
    <source>
        <dbReference type="ARBA" id="ARBA00029447"/>
    </source>
</evidence>
<organism evidence="7 8">
    <name type="scientific">Donghicola tyrosinivorans</name>
    <dbReference type="NCBI Taxonomy" id="1652492"/>
    <lineage>
        <taxon>Bacteria</taxon>
        <taxon>Pseudomonadati</taxon>
        <taxon>Pseudomonadota</taxon>
        <taxon>Alphaproteobacteria</taxon>
        <taxon>Rhodobacterales</taxon>
        <taxon>Roseobacteraceae</taxon>
        <taxon>Donghicola</taxon>
    </lineage>
</organism>
<dbReference type="InterPro" id="IPR051310">
    <property type="entry name" value="MCP_chemotaxis"/>
</dbReference>
<reference evidence="7 8" key="1">
    <citation type="submission" date="2018-03" db="EMBL/GenBank/DDBJ databases">
        <title>Genomic Encyclopedia of Archaeal and Bacterial Type Strains, Phase II (KMG-II): from individual species to whole genera.</title>
        <authorList>
            <person name="Goeker M."/>
        </authorList>
    </citation>
    <scope>NUCLEOTIDE SEQUENCE [LARGE SCALE GENOMIC DNA]</scope>
    <source>
        <strain evidence="7 8">DSM 100212</strain>
    </source>
</reference>
<dbReference type="Proteomes" id="UP000238392">
    <property type="component" value="Unassembled WGS sequence"/>
</dbReference>
<keyword evidence="4" id="KW-1133">Transmembrane helix</keyword>
<dbReference type="SMART" id="SM00304">
    <property type="entry name" value="HAMP"/>
    <property type="match status" value="1"/>
</dbReference>
<evidence type="ECO:0000313" key="8">
    <source>
        <dbReference type="Proteomes" id="UP000238392"/>
    </source>
</evidence>
<evidence type="ECO:0000313" key="7">
    <source>
        <dbReference type="EMBL" id="PRY85031.1"/>
    </source>
</evidence>
<keyword evidence="1" id="KW-0145">Chemotaxis</keyword>
<keyword evidence="3" id="KW-0807">Transducer</keyword>
<evidence type="ECO:0000256" key="3">
    <source>
        <dbReference type="PROSITE-ProRule" id="PRU00284"/>
    </source>
</evidence>
<dbReference type="SUPFAM" id="SSF58104">
    <property type="entry name" value="Methyl-accepting chemotaxis protein (MCP) signaling domain"/>
    <property type="match status" value="1"/>
</dbReference>
<name>A0A2T0WEA8_9RHOB</name>
<dbReference type="Pfam" id="PF12729">
    <property type="entry name" value="4HB_MCP_1"/>
    <property type="match status" value="1"/>
</dbReference>
<evidence type="ECO:0000259" key="5">
    <source>
        <dbReference type="PROSITE" id="PS50111"/>
    </source>
</evidence>
<dbReference type="RefSeq" id="WP_106267834.1">
    <property type="nucleotide sequence ID" value="NZ_PVTQ01000018.1"/>
</dbReference>
<dbReference type="PROSITE" id="PS50111">
    <property type="entry name" value="CHEMOTAXIS_TRANSDUC_2"/>
    <property type="match status" value="1"/>
</dbReference>
<dbReference type="GO" id="GO:0006935">
    <property type="term" value="P:chemotaxis"/>
    <property type="evidence" value="ECO:0007669"/>
    <property type="project" value="UniProtKB-KW"/>
</dbReference>
<dbReference type="GO" id="GO:0005886">
    <property type="term" value="C:plasma membrane"/>
    <property type="evidence" value="ECO:0007669"/>
    <property type="project" value="TreeGrafter"/>
</dbReference>
<dbReference type="PANTHER" id="PTHR43531">
    <property type="entry name" value="PROTEIN ICFG"/>
    <property type="match status" value="1"/>
</dbReference>
<keyword evidence="4" id="KW-0472">Membrane</keyword>
<dbReference type="InterPro" id="IPR004090">
    <property type="entry name" value="Chemotax_Me-accpt_rcpt"/>
</dbReference>
<accession>A0A2T0WEA8</accession>
<dbReference type="Gene3D" id="1.10.287.950">
    <property type="entry name" value="Methyl-accepting chemotaxis protein"/>
    <property type="match status" value="1"/>
</dbReference>
<proteinExistence type="inferred from homology"/>
<feature type="domain" description="HAMP" evidence="6">
    <location>
        <begin position="211"/>
        <end position="263"/>
    </location>
</feature>
<dbReference type="PRINTS" id="PR00260">
    <property type="entry name" value="CHEMTRNSDUCR"/>
</dbReference>